<accession>A0A2P2R0M6</accession>
<reference evidence="1" key="1">
    <citation type="submission" date="2018-02" db="EMBL/GenBank/DDBJ databases">
        <title>Rhizophora mucronata_Transcriptome.</title>
        <authorList>
            <person name="Meera S.P."/>
            <person name="Sreeshan A."/>
            <person name="Augustine A."/>
        </authorList>
    </citation>
    <scope>NUCLEOTIDE SEQUENCE</scope>
    <source>
        <tissue evidence="1">Leaf</tissue>
    </source>
</reference>
<proteinExistence type="predicted"/>
<protein>
    <submittedName>
        <fullName evidence="1">Uncharacterized protein</fullName>
    </submittedName>
</protein>
<evidence type="ECO:0000313" key="1">
    <source>
        <dbReference type="EMBL" id="MBX72694.1"/>
    </source>
</evidence>
<name>A0A2P2R0M6_RHIMU</name>
<sequence>MNLVNENPEGIYTCIYSGCFFIENLVEV</sequence>
<organism evidence="1">
    <name type="scientific">Rhizophora mucronata</name>
    <name type="common">Asiatic mangrove</name>
    <dbReference type="NCBI Taxonomy" id="61149"/>
    <lineage>
        <taxon>Eukaryota</taxon>
        <taxon>Viridiplantae</taxon>
        <taxon>Streptophyta</taxon>
        <taxon>Embryophyta</taxon>
        <taxon>Tracheophyta</taxon>
        <taxon>Spermatophyta</taxon>
        <taxon>Magnoliopsida</taxon>
        <taxon>eudicotyledons</taxon>
        <taxon>Gunneridae</taxon>
        <taxon>Pentapetalae</taxon>
        <taxon>rosids</taxon>
        <taxon>fabids</taxon>
        <taxon>Malpighiales</taxon>
        <taxon>Rhizophoraceae</taxon>
        <taxon>Rhizophora</taxon>
    </lineage>
</organism>
<dbReference type="EMBL" id="GGEC01092210">
    <property type="protein sequence ID" value="MBX72694.1"/>
    <property type="molecule type" value="Transcribed_RNA"/>
</dbReference>
<dbReference type="AlphaFoldDB" id="A0A2P2R0M6"/>